<name>A0A7J7VBW6_PIPKU</name>
<protein>
    <submittedName>
        <fullName evidence="2">Uncharacterized protein</fullName>
    </submittedName>
</protein>
<proteinExistence type="predicted"/>
<evidence type="ECO:0000256" key="1">
    <source>
        <dbReference type="SAM" id="MobiDB-lite"/>
    </source>
</evidence>
<evidence type="ECO:0000313" key="3">
    <source>
        <dbReference type="Proteomes" id="UP000558488"/>
    </source>
</evidence>
<evidence type="ECO:0000313" key="2">
    <source>
        <dbReference type="EMBL" id="KAF6322538.1"/>
    </source>
</evidence>
<accession>A0A7J7VBW6</accession>
<keyword evidence="3" id="KW-1185">Reference proteome</keyword>
<feature type="region of interest" description="Disordered" evidence="1">
    <location>
        <begin position="1"/>
        <end position="43"/>
    </location>
</feature>
<organism evidence="2 3">
    <name type="scientific">Pipistrellus kuhlii</name>
    <name type="common">Kuhl's pipistrelle</name>
    <dbReference type="NCBI Taxonomy" id="59472"/>
    <lineage>
        <taxon>Eukaryota</taxon>
        <taxon>Metazoa</taxon>
        <taxon>Chordata</taxon>
        <taxon>Craniata</taxon>
        <taxon>Vertebrata</taxon>
        <taxon>Euteleostomi</taxon>
        <taxon>Mammalia</taxon>
        <taxon>Eutheria</taxon>
        <taxon>Laurasiatheria</taxon>
        <taxon>Chiroptera</taxon>
        <taxon>Yangochiroptera</taxon>
        <taxon>Vespertilionidae</taxon>
        <taxon>Pipistrellus</taxon>
    </lineage>
</organism>
<comment type="caution">
    <text evidence="2">The sequence shown here is derived from an EMBL/GenBank/DDBJ whole genome shotgun (WGS) entry which is preliminary data.</text>
</comment>
<dbReference type="EMBL" id="JACAGB010000015">
    <property type="protein sequence ID" value="KAF6322538.1"/>
    <property type="molecule type" value="Genomic_DNA"/>
</dbReference>
<dbReference type="Proteomes" id="UP000558488">
    <property type="component" value="Unassembled WGS sequence"/>
</dbReference>
<sequence length="195" mass="21130">MSPLRRRTHSPSAGSSCATETAQSQGSSGPATPIPPSGHRVRFPHTRLVTEKAKATPWEVFGEAGPSFCNDGGKRFACVAIPSPTLSCSSGWKQKVMLVSVQINQHFPQQIALSSVLCQALSSTQRWIQFLYVLPLPVLSCVCVCVCVCVCEGDRTVIIELLSTLFLFPDCASNFPRLLADSISHCRDKRPGRPS</sequence>
<dbReference type="AlphaFoldDB" id="A0A7J7VBW6"/>
<reference evidence="2 3" key="1">
    <citation type="journal article" date="2020" name="Nature">
        <title>Six reference-quality genomes reveal evolution of bat adaptations.</title>
        <authorList>
            <person name="Jebb D."/>
            <person name="Huang Z."/>
            <person name="Pippel M."/>
            <person name="Hughes G.M."/>
            <person name="Lavrichenko K."/>
            <person name="Devanna P."/>
            <person name="Winkler S."/>
            <person name="Jermiin L.S."/>
            <person name="Skirmuntt E.C."/>
            <person name="Katzourakis A."/>
            <person name="Burkitt-Gray L."/>
            <person name="Ray D.A."/>
            <person name="Sullivan K.A.M."/>
            <person name="Roscito J.G."/>
            <person name="Kirilenko B.M."/>
            <person name="Davalos L.M."/>
            <person name="Corthals A.P."/>
            <person name="Power M.L."/>
            <person name="Jones G."/>
            <person name="Ransome R.D."/>
            <person name="Dechmann D.K.N."/>
            <person name="Locatelli A.G."/>
            <person name="Puechmaille S.J."/>
            <person name="Fedrigo O."/>
            <person name="Jarvis E.D."/>
            <person name="Hiller M."/>
            <person name="Vernes S.C."/>
            <person name="Myers E.W."/>
            <person name="Teeling E.C."/>
        </authorList>
    </citation>
    <scope>NUCLEOTIDE SEQUENCE [LARGE SCALE GENOMIC DNA]</scope>
    <source>
        <strain evidence="2">MPipKuh1</strain>
        <tissue evidence="2">Flight muscle</tissue>
    </source>
</reference>
<gene>
    <name evidence="2" type="ORF">mPipKuh1_008536</name>
</gene>
<feature type="compositionally biased region" description="Polar residues" evidence="1">
    <location>
        <begin position="10"/>
        <end position="30"/>
    </location>
</feature>